<organism evidence="1">
    <name type="scientific">marine metagenome</name>
    <dbReference type="NCBI Taxonomy" id="408172"/>
    <lineage>
        <taxon>unclassified sequences</taxon>
        <taxon>metagenomes</taxon>
        <taxon>ecological metagenomes</taxon>
    </lineage>
</organism>
<gene>
    <name evidence="1" type="ORF">METZ01_LOCUS321386</name>
</gene>
<dbReference type="EMBL" id="UINC01104970">
    <property type="protein sequence ID" value="SVC68532.1"/>
    <property type="molecule type" value="Genomic_DNA"/>
</dbReference>
<accession>A0A382P9D4</accession>
<proteinExistence type="predicted"/>
<name>A0A382P9D4_9ZZZZ</name>
<dbReference type="AlphaFoldDB" id="A0A382P9D4"/>
<sequence>MPAGTDHLCCQSGGRGPFGDACLAGDLPDGRTGYALLGSETNRRIDDFTSSVLSSTTHNHICK</sequence>
<protein>
    <submittedName>
        <fullName evidence="1">Uncharacterized protein</fullName>
    </submittedName>
</protein>
<reference evidence="1" key="1">
    <citation type="submission" date="2018-05" db="EMBL/GenBank/DDBJ databases">
        <authorList>
            <person name="Lanie J.A."/>
            <person name="Ng W.-L."/>
            <person name="Kazmierczak K.M."/>
            <person name="Andrzejewski T.M."/>
            <person name="Davidsen T.M."/>
            <person name="Wayne K.J."/>
            <person name="Tettelin H."/>
            <person name="Glass J.I."/>
            <person name="Rusch D."/>
            <person name="Podicherti R."/>
            <person name="Tsui H.-C.T."/>
            <person name="Winkler M.E."/>
        </authorList>
    </citation>
    <scope>NUCLEOTIDE SEQUENCE</scope>
</reference>
<evidence type="ECO:0000313" key="1">
    <source>
        <dbReference type="EMBL" id="SVC68532.1"/>
    </source>
</evidence>